<keyword evidence="6" id="KW-1185">Reference proteome</keyword>
<dbReference type="AlphaFoldDB" id="A0A7S9L095"/>
<dbReference type="InterPro" id="IPR052369">
    <property type="entry name" value="UG_Glycosaminoglycan_Hydrolase"/>
</dbReference>
<keyword evidence="1 5" id="KW-0378">Hydrolase</keyword>
<dbReference type="Pfam" id="PF07470">
    <property type="entry name" value="Glyco_hydro_88"/>
    <property type="match status" value="1"/>
</dbReference>
<dbReference type="GO" id="GO:0052757">
    <property type="term" value="F:chondroitin hydrolase activity"/>
    <property type="evidence" value="ECO:0007669"/>
    <property type="project" value="TreeGrafter"/>
</dbReference>
<feature type="binding site" evidence="4">
    <location>
        <position position="248"/>
    </location>
    <ligand>
        <name>substrate</name>
    </ligand>
</feature>
<evidence type="ECO:0000313" key="6">
    <source>
        <dbReference type="Proteomes" id="UP000594759"/>
    </source>
</evidence>
<reference evidence="5 6" key="1">
    <citation type="submission" date="2020-11" db="EMBL/GenBank/DDBJ databases">
        <title>Pedobacter endophytica, an endophytic bacteria isolated form Carex pumila.</title>
        <authorList>
            <person name="Peng Y."/>
            <person name="Jiang L."/>
            <person name="Lee J."/>
        </authorList>
    </citation>
    <scope>NUCLEOTIDE SEQUENCE [LARGE SCALE GENOMIC DNA]</scope>
    <source>
        <strain evidence="5 6">JBR3-12</strain>
    </source>
</reference>
<dbReference type="GO" id="GO:0000272">
    <property type="term" value="P:polysaccharide catabolic process"/>
    <property type="evidence" value="ECO:0007669"/>
    <property type="project" value="TreeGrafter"/>
</dbReference>
<dbReference type="InterPro" id="IPR008928">
    <property type="entry name" value="6-hairpin_glycosidase_sf"/>
</dbReference>
<feature type="active site" description="Proton donor" evidence="3">
    <location>
        <position position="176"/>
    </location>
</feature>
<dbReference type="Gene3D" id="1.50.10.10">
    <property type="match status" value="1"/>
</dbReference>
<feature type="binding site" evidence="4">
    <location>
        <position position="252"/>
    </location>
    <ligand>
        <name>substrate</name>
    </ligand>
</feature>
<evidence type="ECO:0000256" key="3">
    <source>
        <dbReference type="PIRSR" id="PIRSR610905-1"/>
    </source>
</evidence>
<dbReference type="Proteomes" id="UP000594759">
    <property type="component" value="Chromosome"/>
</dbReference>
<dbReference type="SUPFAM" id="SSF48208">
    <property type="entry name" value="Six-hairpin glycosidases"/>
    <property type="match status" value="1"/>
</dbReference>
<dbReference type="RefSeq" id="WP_196099567.1">
    <property type="nucleotide sequence ID" value="NZ_CP064939.1"/>
</dbReference>
<dbReference type="EMBL" id="CP064939">
    <property type="protein sequence ID" value="QPH40111.1"/>
    <property type="molecule type" value="Genomic_DNA"/>
</dbReference>
<feature type="binding site" evidence="4">
    <location>
        <position position="176"/>
    </location>
    <ligand>
        <name>substrate</name>
    </ligand>
</feature>
<sequence>MNTKVTHISLLLLIALISVGQVRAQSLKNVIDKAFRNAEQQSLLMARKYENQPGRLPKSFEGGKDTSSDSRWWCSGFFPGSLWYLYENNKNTELLKYAKLFTDRVEREKYTTDNHDVGFMLYCSFGNGLRITGEEHYKEVLLTGAKSLATRFDPKVGLIRSWDHNTAIWQYPVIIDNLMNLELMLWAAKYSGDDSFRKIAVSHADKTMIHHFRPDHSSYHVVSYDKKTGLPHKKQTHQGAADDSAWSRGQSWGLYGYTYLYRETKDQRYLEQAKNIANFLINHPQMPKDFIPYWDYNAPQIPNTTRDASAATVMASALIELSDFVDADLKKKYMKVVDTQIRTLASDEYTAKPGENGNFILKHSTGAFPFKAEVDAPLTYADYYYLEALTRLKKRL</sequence>
<evidence type="ECO:0000256" key="4">
    <source>
        <dbReference type="PIRSR" id="PIRSR610905-2"/>
    </source>
</evidence>
<dbReference type="InterPro" id="IPR010905">
    <property type="entry name" value="Glyco_hydro_88"/>
</dbReference>
<evidence type="ECO:0000256" key="1">
    <source>
        <dbReference type="ARBA" id="ARBA00022801"/>
    </source>
</evidence>
<gene>
    <name evidence="5" type="ORF">IZT61_02150</name>
</gene>
<evidence type="ECO:0000256" key="2">
    <source>
        <dbReference type="ARBA" id="ARBA00038358"/>
    </source>
</evidence>
<protein>
    <submittedName>
        <fullName evidence="5">Glycoside hydrolase family 88 protein</fullName>
    </submittedName>
</protein>
<organism evidence="5 6">
    <name type="scientific">Pedobacter endophyticus</name>
    <dbReference type="NCBI Taxonomy" id="2789740"/>
    <lineage>
        <taxon>Bacteria</taxon>
        <taxon>Pseudomonadati</taxon>
        <taxon>Bacteroidota</taxon>
        <taxon>Sphingobacteriia</taxon>
        <taxon>Sphingobacteriales</taxon>
        <taxon>Sphingobacteriaceae</taxon>
        <taxon>Pedobacter</taxon>
    </lineage>
</organism>
<name>A0A7S9L095_9SPHI</name>
<dbReference type="PANTHER" id="PTHR36845:SF1">
    <property type="entry name" value="HYDROLASE, PUTATIVE (AFU_ORTHOLOGUE AFUA_7G05090)-RELATED"/>
    <property type="match status" value="1"/>
</dbReference>
<feature type="active site" description="Nucleophile" evidence="3">
    <location>
        <position position="116"/>
    </location>
</feature>
<proteinExistence type="inferred from homology"/>
<evidence type="ECO:0000313" key="5">
    <source>
        <dbReference type="EMBL" id="QPH40111.1"/>
    </source>
</evidence>
<dbReference type="InterPro" id="IPR012341">
    <property type="entry name" value="6hp_glycosidase-like_sf"/>
</dbReference>
<comment type="similarity">
    <text evidence="2">Belongs to the glycosyl hydrolase 88 family.</text>
</comment>
<feature type="binding site" evidence="4">
    <location>
        <position position="116"/>
    </location>
    <ligand>
        <name>substrate</name>
    </ligand>
</feature>
<dbReference type="KEGG" id="pex:IZT61_02150"/>
<feature type="binding site" evidence="4">
    <location>
        <position position="236"/>
    </location>
    <ligand>
        <name>substrate</name>
    </ligand>
</feature>
<accession>A0A7S9L095</accession>
<dbReference type="PANTHER" id="PTHR36845">
    <property type="entry name" value="HYDROLASE, PUTATIVE (AFU_ORTHOLOGUE AFUA_7G05090)-RELATED"/>
    <property type="match status" value="1"/>
</dbReference>